<dbReference type="SUPFAM" id="SSF56425">
    <property type="entry name" value="Succinate dehydrogenase/fumarate reductase flavoprotein, catalytic domain"/>
    <property type="match status" value="1"/>
</dbReference>
<evidence type="ECO:0000259" key="5">
    <source>
        <dbReference type="Pfam" id="PF02910"/>
    </source>
</evidence>
<protein>
    <submittedName>
        <fullName evidence="6">FAD-binding protein</fullName>
    </submittedName>
</protein>
<keyword evidence="2" id="KW-0560">Oxidoreductase</keyword>
<dbReference type="Pfam" id="PF02910">
    <property type="entry name" value="Succ_DH_flav_C"/>
    <property type="match status" value="1"/>
</dbReference>
<feature type="domain" description="Fumarate reductase/succinate dehydrogenase flavoprotein-like C-terminal" evidence="5">
    <location>
        <begin position="433"/>
        <end position="537"/>
    </location>
</feature>
<evidence type="ECO:0000256" key="2">
    <source>
        <dbReference type="ARBA" id="ARBA00023002"/>
    </source>
</evidence>
<dbReference type="Proteomes" id="UP000823851">
    <property type="component" value="Unassembled WGS sequence"/>
</dbReference>
<feature type="domain" description="FAD-dependent oxidoreductase 2 FAD-binding" evidence="4">
    <location>
        <begin position="3"/>
        <end position="376"/>
    </location>
</feature>
<dbReference type="InterPro" id="IPR027477">
    <property type="entry name" value="Succ_DH/fumarate_Rdtase_cat_sf"/>
</dbReference>
<evidence type="ECO:0000256" key="1">
    <source>
        <dbReference type="ARBA" id="ARBA00022630"/>
    </source>
</evidence>
<dbReference type="GO" id="GO:0009061">
    <property type="term" value="P:anaerobic respiration"/>
    <property type="evidence" value="ECO:0007669"/>
    <property type="project" value="TreeGrafter"/>
</dbReference>
<dbReference type="PANTHER" id="PTHR11632">
    <property type="entry name" value="SUCCINATE DEHYDROGENASE 2 FLAVOPROTEIN SUBUNIT"/>
    <property type="match status" value="1"/>
</dbReference>
<dbReference type="InterPro" id="IPR037099">
    <property type="entry name" value="Fum_R/Succ_DH_flav-like_C_sf"/>
</dbReference>
<feature type="active site" description="Proton acceptor" evidence="3">
    <location>
        <position position="279"/>
    </location>
</feature>
<evidence type="ECO:0000313" key="6">
    <source>
        <dbReference type="EMBL" id="HJD30381.1"/>
    </source>
</evidence>
<dbReference type="GO" id="GO:0050660">
    <property type="term" value="F:flavin adenine dinucleotide binding"/>
    <property type="evidence" value="ECO:0007669"/>
    <property type="project" value="TreeGrafter"/>
</dbReference>
<organism evidence="6 7">
    <name type="scientific">Candidatus Eisenbergiella stercorigallinarum</name>
    <dbReference type="NCBI Taxonomy" id="2838557"/>
    <lineage>
        <taxon>Bacteria</taxon>
        <taxon>Bacillati</taxon>
        <taxon>Bacillota</taxon>
        <taxon>Clostridia</taxon>
        <taxon>Lachnospirales</taxon>
        <taxon>Lachnospiraceae</taxon>
        <taxon>Eisenbergiella</taxon>
    </lineage>
</organism>
<reference evidence="6" key="1">
    <citation type="journal article" date="2021" name="PeerJ">
        <title>Extensive microbial diversity within the chicken gut microbiome revealed by metagenomics and culture.</title>
        <authorList>
            <person name="Gilroy R."/>
            <person name="Ravi A."/>
            <person name="Getino M."/>
            <person name="Pursley I."/>
            <person name="Horton D.L."/>
            <person name="Alikhan N.F."/>
            <person name="Baker D."/>
            <person name="Gharbi K."/>
            <person name="Hall N."/>
            <person name="Watson M."/>
            <person name="Adriaenssens E.M."/>
            <person name="Foster-Nyarko E."/>
            <person name="Jarju S."/>
            <person name="Secka A."/>
            <person name="Antonio M."/>
            <person name="Oren A."/>
            <person name="Chaudhuri R.R."/>
            <person name="La Ragione R."/>
            <person name="Hildebrand F."/>
            <person name="Pallen M.J."/>
        </authorList>
    </citation>
    <scope>NUCLEOTIDE SEQUENCE</scope>
    <source>
        <strain evidence="6">ChiHjej8B7-25341</strain>
    </source>
</reference>
<dbReference type="Pfam" id="PF00890">
    <property type="entry name" value="FAD_binding_2"/>
    <property type="match status" value="1"/>
</dbReference>
<dbReference type="AlphaFoldDB" id="A0A9D2QYK4"/>
<dbReference type="GO" id="GO:0033765">
    <property type="term" value="F:steroid dehydrogenase activity, acting on the CH-CH group of donors"/>
    <property type="evidence" value="ECO:0007669"/>
    <property type="project" value="UniProtKB-ARBA"/>
</dbReference>
<dbReference type="Gene3D" id="3.50.50.60">
    <property type="entry name" value="FAD/NAD(P)-binding domain"/>
    <property type="match status" value="1"/>
</dbReference>
<dbReference type="PRINTS" id="PR00368">
    <property type="entry name" value="FADPNR"/>
</dbReference>
<keyword evidence="1" id="KW-0285">Flavoprotein</keyword>
<sequence>MKILVIGNGISGLSAAIEAAFLGEEVLLAAPFPPERTQSVMAAGGINAACADGDDSAALHAQDTLKGGCFLESEQDVLAFCRKAPENLKWLDDMGVLFNRNPDRSVCVRAFGGQSRKRTAYAGSSTGKQIVTALTQKCLEYEIRGRIRRKTGLFFHSALIREGRCFGALFFQPETGRLLPIFADAVICAVGGQNKLFGKTTGSELCDGYAAGRLFSQGVLLRNLEFLQYHPTTIETDHKRMLITEAARGEGGRLYYLDGDRRVYFMEEKYGSGGNLMPRDIVSREMYLCPSQVYLDISFLPEKLIRERLDEVRLLCRDYLGLDVSAEPIPVAPSIHFFMGGIRVDREHRTNIDRLYAVGEAASKYHGANRLGGNSLMAAVYSGRTAAQSVHEGCSPFKEDGPRMFSSFIEEEQRGLDALKNSRSLYPAVYIQRNIAEIMNRSLGIVRTGKELAEGIEALDFYLNALKSLRFDPSVSIYENYRIFHMALLAKAVMQSALERRESRGSHFRADFPETKDEFRKCSVAQWKDGEIRIRFEAE</sequence>
<dbReference type="SUPFAM" id="SSF46977">
    <property type="entry name" value="Succinate dehydrogenase/fumarate reductase flavoprotein C-terminal domain"/>
    <property type="match status" value="1"/>
</dbReference>
<name>A0A9D2QYK4_9FIRM</name>
<dbReference type="Gene3D" id="1.20.58.100">
    <property type="entry name" value="Fumarate reductase/succinate dehydrogenase flavoprotein-like, C-terminal domain"/>
    <property type="match status" value="1"/>
</dbReference>
<dbReference type="InterPro" id="IPR015939">
    <property type="entry name" value="Fum_Rdtase/Succ_DH_flav-like_C"/>
</dbReference>
<dbReference type="PANTHER" id="PTHR11632:SF51">
    <property type="entry name" value="SUCCINATE DEHYDROGENASE [UBIQUINONE] FLAVOPROTEIN SUBUNIT, MITOCHONDRIAL"/>
    <property type="match status" value="1"/>
</dbReference>
<dbReference type="SUPFAM" id="SSF51905">
    <property type="entry name" value="FAD/NAD(P)-binding domain"/>
    <property type="match status" value="1"/>
</dbReference>
<dbReference type="InterPro" id="IPR003953">
    <property type="entry name" value="FAD-dep_OxRdtase_2_FAD-bd"/>
</dbReference>
<evidence type="ECO:0000259" key="4">
    <source>
        <dbReference type="Pfam" id="PF00890"/>
    </source>
</evidence>
<dbReference type="EMBL" id="DWUW01000012">
    <property type="protein sequence ID" value="HJD30381.1"/>
    <property type="molecule type" value="Genomic_DNA"/>
</dbReference>
<proteinExistence type="predicted"/>
<dbReference type="GO" id="GO:0000104">
    <property type="term" value="F:succinate dehydrogenase activity"/>
    <property type="evidence" value="ECO:0007669"/>
    <property type="project" value="TreeGrafter"/>
</dbReference>
<evidence type="ECO:0000313" key="7">
    <source>
        <dbReference type="Proteomes" id="UP000823851"/>
    </source>
</evidence>
<dbReference type="Gene3D" id="3.90.700.10">
    <property type="entry name" value="Succinate dehydrogenase/fumarate reductase flavoprotein, catalytic domain"/>
    <property type="match status" value="1"/>
</dbReference>
<dbReference type="InterPro" id="IPR030664">
    <property type="entry name" value="SdhA/FrdA/AprA"/>
</dbReference>
<evidence type="ECO:0000256" key="3">
    <source>
        <dbReference type="PIRSR" id="PIRSR630664-50"/>
    </source>
</evidence>
<accession>A0A9D2QYK4</accession>
<reference evidence="6" key="2">
    <citation type="submission" date="2021-04" db="EMBL/GenBank/DDBJ databases">
        <authorList>
            <person name="Gilroy R."/>
        </authorList>
    </citation>
    <scope>NUCLEOTIDE SEQUENCE</scope>
    <source>
        <strain evidence="6">ChiHjej8B7-25341</strain>
    </source>
</reference>
<dbReference type="PRINTS" id="PR00411">
    <property type="entry name" value="PNDRDTASEI"/>
</dbReference>
<gene>
    <name evidence="6" type="ORF">H9912_00395</name>
</gene>
<dbReference type="InterPro" id="IPR036188">
    <property type="entry name" value="FAD/NAD-bd_sf"/>
</dbReference>
<comment type="caution">
    <text evidence="6">The sequence shown here is derived from an EMBL/GenBank/DDBJ whole genome shotgun (WGS) entry which is preliminary data.</text>
</comment>
<dbReference type="GO" id="GO:0005886">
    <property type="term" value="C:plasma membrane"/>
    <property type="evidence" value="ECO:0007669"/>
    <property type="project" value="TreeGrafter"/>
</dbReference>
<dbReference type="GO" id="GO:0009055">
    <property type="term" value="F:electron transfer activity"/>
    <property type="evidence" value="ECO:0007669"/>
    <property type="project" value="TreeGrafter"/>
</dbReference>